<reference evidence="7" key="1">
    <citation type="submission" date="2022-07" db="EMBL/GenBank/DDBJ databases">
        <title>Phylogenomic reconstructions and comparative analyses of Kickxellomycotina fungi.</title>
        <authorList>
            <person name="Reynolds N.K."/>
            <person name="Stajich J.E."/>
            <person name="Barry K."/>
            <person name="Grigoriev I.V."/>
            <person name="Crous P."/>
            <person name="Smith M.E."/>
        </authorList>
    </citation>
    <scope>NUCLEOTIDE SEQUENCE</scope>
    <source>
        <strain evidence="7">IMI 214461</strain>
    </source>
</reference>
<dbReference type="InterPro" id="IPR044868">
    <property type="entry name" value="Rpn13/ADRM1_Pru"/>
</dbReference>
<evidence type="ECO:0000313" key="7">
    <source>
        <dbReference type="EMBL" id="KAJ2007672.1"/>
    </source>
</evidence>
<dbReference type="Gene3D" id="2.30.29.70">
    <property type="entry name" value="Proteasomal ubiquitin receptor Rpn13/ADRM1"/>
    <property type="match status" value="1"/>
</dbReference>
<dbReference type="GO" id="GO:0061133">
    <property type="term" value="F:endopeptidase activator activity"/>
    <property type="evidence" value="ECO:0007669"/>
    <property type="project" value="TreeGrafter"/>
</dbReference>
<comment type="subcellular location">
    <subcellularLocation>
        <location evidence="2">Cytoplasm</location>
    </subcellularLocation>
    <subcellularLocation>
        <location evidence="1">Nucleus</location>
    </subcellularLocation>
</comment>
<dbReference type="InterPro" id="IPR006773">
    <property type="entry name" value="Rpn13/ADRM1"/>
</dbReference>
<dbReference type="Pfam" id="PF04683">
    <property type="entry name" value="Rpn13_ADRM1_Pru"/>
    <property type="match status" value="1"/>
</dbReference>
<dbReference type="Proteomes" id="UP001150907">
    <property type="component" value="Unassembled WGS sequence"/>
</dbReference>
<keyword evidence="5" id="KW-0539">Nucleus</keyword>
<dbReference type="GO" id="GO:0005634">
    <property type="term" value="C:nucleus"/>
    <property type="evidence" value="ECO:0007669"/>
    <property type="project" value="UniProtKB-SubCell"/>
</dbReference>
<dbReference type="Gene3D" id="1.10.2020.20">
    <property type="match status" value="1"/>
</dbReference>
<dbReference type="GO" id="GO:0008541">
    <property type="term" value="C:proteasome regulatory particle, lid subcomplex"/>
    <property type="evidence" value="ECO:0007669"/>
    <property type="project" value="TreeGrafter"/>
</dbReference>
<organism evidence="7 8">
    <name type="scientific">Coemansia thaxteri</name>
    <dbReference type="NCBI Taxonomy" id="2663907"/>
    <lineage>
        <taxon>Eukaryota</taxon>
        <taxon>Fungi</taxon>
        <taxon>Fungi incertae sedis</taxon>
        <taxon>Zoopagomycota</taxon>
        <taxon>Kickxellomycotina</taxon>
        <taxon>Kickxellomycetes</taxon>
        <taxon>Kickxellales</taxon>
        <taxon>Kickxellaceae</taxon>
        <taxon>Coemansia</taxon>
    </lineage>
</organism>
<dbReference type="PANTHER" id="PTHR12225">
    <property type="entry name" value="ADHESION REGULATING MOLECULE 1 110 KDA CELL MEMBRANE GLYCOPROTEIN"/>
    <property type="match status" value="1"/>
</dbReference>
<dbReference type="InterPro" id="IPR038633">
    <property type="entry name" value="Rpn13/ADRM1_Pru_sf"/>
</dbReference>
<dbReference type="Pfam" id="PF16550">
    <property type="entry name" value="RPN13_C"/>
    <property type="match status" value="1"/>
</dbReference>
<dbReference type="GO" id="GO:0070628">
    <property type="term" value="F:proteasome binding"/>
    <property type="evidence" value="ECO:0007669"/>
    <property type="project" value="TreeGrafter"/>
</dbReference>
<keyword evidence="4" id="KW-0647">Proteasome</keyword>
<keyword evidence="8" id="KW-1185">Reference proteome</keyword>
<dbReference type="AlphaFoldDB" id="A0A9W8BH99"/>
<feature type="domain" description="Pru" evidence="6">
    <location>
        <begin position="7"/>
        <end position="125"/>
    </location>
</feature>
<dbReference type="InterPro" id="IPR032368">
    <property type="entry name" value="RPN13_DEUBAD"/>
</dbReference>
<gene>
    <name evidence="7" type="ORF">H4R26_000630</name>
</gene>
<sequence>MSSSGQGASEREAAFPAGRLFRVGGSNVVRADARLGVMTIRRAGDGGVQAWWRAADMAGDGELCGEYAGGDCAVERVRQAAGGRVHVLRPSRRTAGASHVFFWLQGAAGDDGAVIRSVDRVVAAGQGVRRLLAGLRGLREALPVRLGDVVTPEAVAPVLADARLAAALAGALPPGVAPAAAVRSPQFRQALAALSHVLEGGQAGAALAAQLGLDPRAGSSVVAFLRAIEQRRAAEDGDDQEMH</sequence>
<evidence type="ECO:0000256" key="4">
    <source>
        <dbReference type="ARBA" id="ARBA00022942"/>
    </source>
</evidence>
<dbReference type="PROSITE" id="PS51917">
    <property type="entry name" value="PRU"/>
    <property type="match status" value="1"/>
</dbReference>
<evidence type="ECO:0000256" key="5">
    <source>
        <dbReference type="ARBA" id="ARBA00023242"/>
    </source>
</evidence>
<dbReference type="OrthoDB" id="340431at2759"/>
<proteinExistence type="predicted"/>
<name>A0A9W8BH99_9FUNG</name>
<evidence type="ECO:0000256" key="2">
    <source>
        <dbReference type="ARBA" id="ARBA00004496"/>
    </source>
</evidence>
<evidence type="ECO:0000313" key="8">
    <source>
        <dbReference type="Proteomes" id="UP001150907"/>
    </source>
</evidence>
<protein>
    <recommendedName>
        <fullName evidence="6">Pru domain-containing protein</fullName>
    </recommendedName>
</protein>
<dbReference type="InterPro" id="IPR038108">
    <property type="entry name" value="RPN13_DEUBAD_sf"/>
</dbReference>
<evidence type="ECO:0000256" key="3">
    <source>
        <dbReference type="ARBA" id="ARBA00022490"/>
    </source>
</evidence>
<dbReference type="GO" id="GO:0005737">
    <property type="term" value="C:cytoplasm"/>
    <property type="evidence" value="ECO:0007669"/>
    <property type="project" value="UniProtKB-SubCell"/>
</dbReference>
<dbReference type="EMBL" id="JANBQF010000020">
    <property type="protein sequence ID" value="KAJ2007672.1"/>
    <property type="molecule type" value="Genomic_DNA"/>
</dbReference>
<evidence type="ECO:0000256" key="1">
    <source>
        <dbReference type="ARBA" id="ARBA00004123"/>
    </source>
</evidence>
<comment type="caution">
    <text evidence="7">The sequence shown here is derived from an EMBL/GenBank/DDBJ whole genome shotgun (WGS) entry which is preliminary data.</text>
</comment>
<dbReference type="PANTHER" id="PTHR12225:SF0">
    <property type="entry name" value="PROTEASOMAL UBIQUITIN RECEPTOR ADRM1"/>
    <property type="match status" value="1"/>
</dbReference>
<accession>A0A9W8BH99</accession>
<evidence type="ECO:0000259" key="6">
    <source>
        <dbReference type="PROSITE" id="PS51917"/>
    </source>
</evidence>
<keyword evidence="3" id="KW-0963">Cytoplasm</keyword>